<dbReference type="KEGG" id="mfn:Ga0123462_0074"/>
<dbReference type="SUPFAM" id="SSF56219">
    <property type="entry name" value="DNase I-like"/>
    <property type="match status" value="1"/>
</dbReference>
<feature type="binding site" evidence="6">
    <location>
        <position position="263"/>
    </location>
    <ligand>
        <name>Mg(2+)</name>
        <dbReference type="ChEBI" id="CHEBI:18420"/>
        <label>1</label>
    </ligand>
</feature>
<dbReference type="PANTHER" id="PTHR43250:SF2">
    <property type="entry name" value="EXODEOXYRIBONUCLEASE III"/>
    <property type="match status" value="1"/>
</dbReference>
<dbReference type="NCBIfam" id="TIGR00195">
    <property type="entry name" value="exoDNase_III"/>
    <property type="match status" value="1"/>
</dbReference>
<evidence type="ECO:0000313" key="10">
    <source>
        <dbReference type="Proteomes" id="UP000231637"/>
    </source>
</evidence>
<evidence type="ECO:0000256" key="4">
    <source>
        <dbReference type="ARBA" id="ARBA00022842"/>
    </source>
</evidence>
<gene>
    <name evidence="9" type="ORF">Ga0123462_0074</name>
</gene>
<feature type="active site" description="Proton acceptor" evidence="5">
    <location>
        <position position="264"/>
    </location>
</feature>
<dbReference type="PROSITE" id="PS51435">
    <property type="entry name" value="AP_NUCLEASE_F1_4"/>
    <property type="match status" value="1"/>
</dbReference>
<dbReference type="InterPro" id="IPR020847">
    <property type="entry name" value="AP_endonuclease_F1_BS"/>
</dbReference>
<dbReference type="GO" id="GO:0006281">
    <property type="term" value="P:DNA repair"/>
    <property type="evidence" value="ECO:0007669"/>
    <property type="project" value="InterPro"/>
</dbReference>
<dbReference type="Gene3D" id="3.60.10.10">
    <property type="entry name" value="Endonuclease/exonuclease/phosphatase"/>
    <property type="match status" value="1"/>
</dbReference>
<dbReference type="Pfam" id="PF03372">
    <property type="entry name" value="Exo_endo_phos"/>
    <property type="match status" value="1"/>
</dbReference>
<dbReference type="GO" id="GO:0008311">
    <property type="term" value="F:double-stranded DNA 3'-5' DNA exonuclease activity"/>
    <property type="evidence" value="ECO:0007669"/>
    <property type="project" value="UniProtKB-EC"/>
</dbReference>
<dbReference type="CDD" id="cd09086">
    <property type="entry name" value="ExoIII-like_AP-endo"/>
    <property type="match status" value="1"/>
</dbReference>
<feature type="active site" evidence="5">
    <location>
        <position position="124"/>
    </location>
</feature>
<organism evidence="9 10">
    <name type="scientific">Mariprofundus ferrinatatus</name>
    <dbReference type="NCBI Taxonomy" id="1921087"/>
    <lineage>
        <taxon>Bacteria</taxon>
        <taxon>Pseudomonadati</taxon>
        <taxon>Pseudomonadota</taxon>
        <taxon>Candidatius Mariprofundia</taxon>
        <taxon>Mariprofundales</taxon>
        <taxon>Mariprofundaceae</taxon>
        <taxon>Mariprofundus</taxon>
    </lineage>
</organism>
<sequence length="272" mass="31455">MPQRIGFLLECLWHAVHHQPMRITTWNVNSLNVRLPHLLEYLTEFEPDIVALQETKLPDEKFPAPEIEAAGYRVIFSGQKTYNGVAILSRQEAGEIVSGIPEFDDPQQRLLAATIDGVRIVNVYIPNGQEVGSEKYAYKFAWLSAFRDFLKLEMEKHERLVVLGDFNIAPADSDVHDPKRWQGKIMCSDDEREMFAEIINLGLVDTVRELYPDEPMFSWWDYRMNAFRRRWGIRIDHLLATPLMQPAAAGVATDYRARERPSDHAPVWVDFN</sequence>
<feature type="site" description="Important for catalytic activity" evidence="7">
    <location>
        <position position="236"/>
    </location>
</feature>
<evidence type="ECO:0000256" key="1">
    <source>
        <dbReference type="ARBA" id="ARBA00007092"/>
    </source>
</evidence>
<dbReference type="GO" id="GO:0004519">
    <property type="term" value="F:endonuclease activity"/>
    <property type="evidence" value="ECO:0007669"/>
    <property type="project" value="InterPro"/>
</dbReference>
<dbReference type="InterPro" id="IPR005135">
    <property type="entry name" value="Endo/exonuclease/phosphatase"/>
</dbReference>
<evidence type="ECO:0000256" key="3">
    <source>
        <dbReference type="ARBA" id="ARBA00022801"/>
    </source>
</evidence>
<evidence type="ECO:0000256" key="6">
    <source>
        <dbReference type="PIRSR" id="PIRSR604808-2"/>
    </source>
</evidence>
<accession>A0A2K8L136</accession>
<evidence type="ECO:0000313" key="9">
    <source>
        <dbReference type="EMBL" id="ATX80953.1"/>
    </source>
</evidence>
<dbReference type="NCBIfam" id="TIGR00633">
    <property type="entry name" value="xth"/>
    <property type="match status" value="1"/>
</dbReference>
<name>A0A2K8L136_9PROT</name>
<evidence type="ECO:0000256" key="7">
    <source>
        <dbReference type="PIRSR" id="PIRSR604808-3"/>
    </source>
</evidence>
<feature type="binding site" evidence="6">
    <location>
        <position position="54"/>
    </location>
    <ligand>
        <name>Mg(2+)</name>
        <dbReference type="ChEBI" id="CHEBI:18420"/>
        <label>1</label>
    </ligand>
</feature>
<dbReference type="PANTHER" id="PTHR43250">
    <property type="entry name" value="EXODEOXYRIBONUCLEASE III"/>
    <property type="match status" value="1"/>
</dbReference>
<dbReference type="InterPro" id="IPR004808">
    <property type="entry name" value="AP_endonuc_1"/>
</dbReference>
<protein>
    <submittedName>
        <fullName evidence="9">Exodeoxyribonuclease III</fullName>
        <ecNumber evidence="9">3.1.11.2</ecNumber>
    </submittedName>
</protein>
<feature type="site" description="Transition state stabilizer" evidence="7">
    <location>
        <position position="167"/>
    </location>
</feature>
<dbReference type="GO" id="GO:0003677">
    <property type="term" value="F:DNA binding"/>
    <property type="evidence" value="ECO:0007669"/>
    <property type="project" value="InterPro"/>
</dbReference>
<keyword evidence="10" id="KW-1185">Reference proteome</keyword>
<feature type="binding site" evidence="6">
    <location>
        <position position="165"/>
    </location>
    <ligand>
        <name>Mg(2+)</name>
        <dbReference type="ChEBI" id="CHEBI:18420"/>
        <label>1</label>
    </ligand>
</feature>
<comment type="similarity">
    <text evidence="1">Belongs to the DNA repair enzymes AP/ExoA family.</text>
</comment>
<feature type="domain" description="Endonuclease/exonuclease/phosphatase" evidence="8">
    <location>
        <begin position="25"/>
        <end position="264"/>
    </location>
</feature>
<evidence type="ECO:0000256" key="5">
    <source>
        <dbReference type="PIRSR" id="PIRSR604808-1"/>
    </source>
</evidence>
<feature type="binding site" evidence="6">
    <location>
        <position position="264"/>
    </location>
    <ligand>
        <name>Mg(2+)</name>
        <dbReference type="ChEBI" id="CHEBI:18420"/>
        <label>1</label>
    </ligand>
</feature>
<evidence type="ECO:0000256" key="2">
    <source>
        <dbReference type="ARBA" id="ARBA00022723"/>
    </source>
</evidence>
<dbReference type="EC" id="3.1.11.2" evidence="9"/>
<feature type="binding site" evidence="6">
    <location>
        <position position="167"/>
    </location>
    <ligand>
        <name>Mg(2+)</name>
        <dbReference type="ChEBI" id="CHEBI:18420"/>
        <label>1</label>
    </ligand>
</feature>
<reference evidence="9 10" key="1">
    <citation type="submission" date="2016-12" db="EMBL/GenBank/DDBJ databases">
        <title>Isolation and genomic insights into novel planktonic Zetaproteobacteria from stratified waters of the Chesapeake Bay.</title>
        <authorList>
            <person name="McAllister S.M."/>
            <person name="Kato S."/>
            <person name="Chan C.S."/>
            <person name="Chiu B.K."/>
            <person name="Field E.K."/>
        </authorList>
    </citation>
    <scope>NUCLEOTIDE SEQUENCE [LARGE SCALE GENOMIC DNA]</scope>
    <source>
        <strain evidence="9 10">CP-8</strain>
    </source>
</reference>
<keyword evidence="4 6" id="KW-0460">Magnesium</keyword>
<dbReference type="PROSITE" id="PS00726">
    <property type="entry name" value="AP_NUCLEASE_F1_1"/>
    <property type="match status" value="1"/>
</dbReference>
<comment type="cofactor">
    <cofactor evidence="6">
        <name>Mg(2+)</name>
        <dbReference type="ChEBI" id="CHEBI:18420"/>
    </cofactor>
    <cofactor evidence="6">
        <name>Mn(2+)</name>
        <dbReference type="ChEBI" id="CHEBI:29035"/>
    </cofactor>
    <text evidence="6">Probably binds two magnesium or manganese ions per subunit.</text>
</comment>
<proteinExistence type="inferred from homology"/>
<dbReference type="EMBL" id="CP018800">
    <property type="protein sequence ID" value="ATX80953.1"/>
    <property type="molecule type" value="Genomic_DNA"/>
</dbReference>
<dbReference type="InterPro" id="IPR037493">
    <property type="entry name" value="ExoIII-like"/>
</dbReference>
<dbReference type="InterPro" id="IPR036691">
    <property type="entry name" value="Endo/exonu/phosph_ase_sf"/>
</dbReference>
<keyword evidence="3 9" id="KW-0378">Hydrolase</keyword>
<feature type="active site" description="Proton donor/acceptor" evidence="5">
    <location>
        <position position="165"/>
    </location>
</feature>
<dbReference type="AlphaFoldDB" id="A0A2K8L136"/>
<dbReference type="GO" id="GO:0046872">
    <property type="term" value="F:metal ion binding"/>
    <property type="evidence" value="ECO:0007669"/>
    <property type="project" value="UniProtKB-KW"/>
</dbReference>
<feature type="site" description="Interaction with DNA substrate" evidence="7">
    <location>
        <position position="264"/>
    </location>
</feature>
<feature type="binding site" evidence="6">
    <location>
        <position position="27"/>
    </location>
    <ligand>
        <name>Mg(2+)</name>
        <dbReference type="ChEBI" id="CHEBI:18420"/>
        <label>1</label>
    </ligand>
</feature>
<dbReference type="Proteomes" id="UP000231637">
    <property type="component" value="Chromosome"/>
</dbReference>
<evidence type="ECO:0000259" key="8">
    <source>
        <dbReference type="Pfam" id="PF03372"/>
    </source>
</evidence>
<keyword evidence="2 6" id="KW-0479">Metal-binding</keyword>
<keyword evidence="6" id="KW-0464">Manganese</keyword>